<dbReference type="PANTHER" id="PTHR35889">
    <property type="entry name" value="CYCLOINULO-OLIGOSACCHARIDE FRUCTANOTRANSFERASE-RELATED"/>
    <property type="match status" value="1"/>
</dbReference>
<name>A0A1G7GYJ4_9PROT</name>
<protein>
    <recommendedName>
        <fullName evidence="4">Cytochrome c domain-containing protein</fullName>
    </recommendedName>
</protein>
<evidence type="ECO:0000256" key="3">
    <source>
        <dbReference type="PROSITE-ProRule" id="PRU00433"/>
    </source>
</evidence>
<keyword evidence="1 3" id="KW-0479">Metal-binding</keyword>
<dbReference type="PANTHER" id="PTHR35889:SF3">
    <property type="entry name" value="F-BOX DOMAIN-CONTAINING PROTEIN"/>
    <property type="match status" value="1"/>
</dbReference>
<organism evidence="5 6">
    <name type="scientific">Rhodospira trueperi</name>
    <dbReference type="NCBI Taxonomy" id="69960"/>
    <lineage>
        <taxon>Bacteria</taxon>
        <taxon>Pseudomonadati</taxon>
        <taxon>Pseudomonadota</taxon>
        <taxon>Alphaproteobacteria</taxon>
        <taxon>Rhodospirillales</taxon>
        <taxon>Rhodospirillaceae</taxon>
        <taxon>Rhodospira</taxon>
    </lineage>
</organism>
<reference evidence="5 6" key="1">
    <citation type="submission" date="2016-10" db="EMBL/GenBank/DDBJ databases">
        <authorList>
            <person name="de Groot N.N."/>
        </authorList>
    </citation>
    <scope>NUCLEOTIDE SEQUENCE [LARGE SCALE GENOMIC DNA]</scope>
    <source>
        <strain evidence="5 6">ATCC 700224</strain>
    </source>
</reference>
<dbReference type="EMBL" id="FNAP01000016">
    <property type="protein sequence ID" value="SDE92999.1"/>
    <property type="molecule type" value="Genomic_DNA"/>
</dbReference>
<dbReference type="GO" id="GO:0046872">
    <property type="term" value="F:metal ion binding"/>
    <property type="evidence" value="ECO:0007669"/>
    <property type="project" value="UniProtKB-KW"/>
</dbReference>
<dbReference type="InterPro" id="IPR009056">
    <property type="entry name" value="Cyt_c-like_dom"/>
</dbReference>
<dbReference type="RefSeq" id="WP_143027232.1">
    <property type="nucleotide sequence ID" value="NZ_FNAP01000016.1"/>
</dbReference>
<feature type="domain" description="Cytochrome c" evidence="4">
    <location>
        <begin position="93"/>
        <end position="190"/>
    </location>
</feature>
<dbReference type="OrthoDB" id="7345244at2"/>
<keyword evidence="3" id="KW-0349">Heme</keyword>
<evidence type="ECO:0000256" key="1">
    <source>
        <dbReference type="ARBA" id="ARBA00022723"/>
    </source>
</evidence>
<keyword evidence="6" id="KW-1185">Reference proteome</keyword>
<evidence type="ECO:0000259" key="4">
    <source>
        <dbReference type="PROSITE" id="PS51007"/>
    </source>
</evidence>
<accession>A0A1G7GYJ4</accession>
<evidence type="ECO:0000313" key="5">
    <source>
        <dbReference type="EMBL" id="SDE92999.1"/>
    </source>
</evidence>
<evidence type="ECO:0000256" key="2">
    <source>
        <dbReference type="ARBA" id="ARBA00023004"/>
    </source>
</evidence>
<sequence length="308" mass="33652">MIRFFPDADWLQPMRGLLTLAMVGALGFGLAGGSPAFADDDDDDDHKDSAPLTGLEAYYQALDKEPAYASSHEEAVAKLVQNRDIAIPYDYIATLMRIPNAFGEGAACVVCHSSSDPETSYRGLDLTTCEGIKTGATQPPARPLFEPGNAGDSSLRRYLRNNRMPYGVPFDAPRDTANIQTIKMWIDDGALNDDVFQEDVLPLFKDPMAFGGFQPCTDCHMSNQEPPSFHELDLTSFEGIMLGADAIAHAAIGEEPTKIVIPGDSAASPLYQRLIENRMPAGIEPSENRDHPNIQILMQWIDQGAKCE</sequence>
<dbReference type="GO" id="GO:0009055">
    <property type="term" value="F:electron transfer activity"/>
    <property type="evidence" value="ECO:0007669"/>
    <property type="project" value="InterPro"/>
</dbReference>
<dbReference type="AlphaFoldDB" id="A0A1G7GYJ4"/>
<proteinExistence type="predicted"/>
<keyword evidence="2 3" id="KW-0408">Iron</keyword>
<dbReference type="Proteomes" id="UP000199412">
    <property type="component" value="Unassembled WGS sequence"/>
</dbReference>
<dbReference type="PROSITE" id="PS51007">
    <property type="entry name" value="CYTC"/>
    <property type="match status" value="1"/>
</dbReference>
<dbReference type="GO" id="GO:0020037">
    <property type="term" value="F:heme binding"/>
    <property type="evidence" value="ECO:0007669"/>
    <property type="project" value="InterPro"/>
</dbReference>
<gene>
    <name evidence="5" type="ORF">SAMN05421720_11651</name>
</gene>
<evidence type="ECO:0000313" key="6">
    <source>
        <dbReference type="Proteomes" id="UP000199412"/>
    </source>
</evidence>